<comment type="caution">
    <text evidence="2">The sequence shown here is derived from an EMBL/GenBank/DDBJ whole genome shotgun (WGS) entry which is preliminary data.</text>
</comment>
<dbReference type="AlphaFoldDB" id="A0AAD5M7P3"/>
<organism evidence="2 3">
    <name type="scientific">Parelaphostrongylus tenuis</name>
    <name type="common">Meningeal worm</name>
    <dbReference type="NCBI Taxonomy" id="148309"/>
    <lineage>
        <taxon>Eukaryota</taxon>
        <taxon>Metazoa</taxon>
        <taxon>Ecdysozoa</taxon>
        <taxon>Nematoda</taxon>
        <taxon>Chromadorea</taxon>
        <taxon>Rhabditida</taxon>
        <taxon>Rhabditina</taxon>
        <taxon>Rhabditomorpha</taxon>
        <taxon>Strongyloidea</taxon>
        <taxon>Metastrongylidae</taxon>
        <taxon>Parelaphostrongylus</taxon>
    </lineage>
</organism>
<dbReference type="Proteomes" id="UP001196413">
    <property type="component" value="Unassembled WGS sequence"/>
</dbReference>
<feature type="compositionally biased region" description="Polar residues" evidence="1">
    <location>
        <begin position="35"/>
        <end position="55"/>
    </location>
</feature>
<accession>A0AAD5M7P3</accession>
<evidence type="ECO:0000256" key="1">
    <source>
        <dbReference type="SAM" id="MobiDB-lite"/>
    </source>
</evidence>
<gene>
    <name evidence="2" type="ORF">KIN20_009071</name>
</gene>
<proteinExistence type="predicted"/>
<feature type="non-terminal residue" evidence="2">
    <location>
        <position position="114"/>
    </location>
</feature>
<protein>
    <submittedName>
        <fullName evidence="2">Uncharacterized protein</fullName>
    </submittedName>
</protein>
<name>A0AAD5M7P3_PARTN</name>
<evidence type="ECO:0000313" key="2">
    <source>
        <dbReference type="EMBL" id="KAJ1352670.1"/>
    </source>
</evidence>
<dbReference type="EMBL" id="JAHQIW010001506">
    <property type="protein sequence ID" value="KAJ1352670.1"/>
    <property type="molecule type" value="Genomic_DNA"/>
</dbReference>
<feature type="region of interest" description="Disordered" evidence="1">
    <location>
        <begin position="27"/>
        <end position="55"/>
    </location>
</feature>
<reference evidence="2" key="1">
    <citation type="submission" date="2021-06" db="EMBL/GenBank/DDBJ databases">
        <title>Parelaphostrongylus tenuis whole genome reference sequence.</title>
        <authorList>
            <person name="Garwood T.J."/>
            <person name="Larsen P.A."/>
            <person name="Fountain-Jones N.M."/>
            <person name="Garbe J.R."/>
            <person name="Macchietto M.G."/>
            <person name="Kania S.A."/>
            <person name="Gerhold R.W."/>
            <person name="Richards J.E."/>
            <person name="Wolf T.M."/>
        </authorList>
    </citation>
    <scope>NUCLEOTIDE SEQUENCE</scope>
    <source>
        <strain evidence="2">MNPRO001-30</strain>
        <tissue evidence="2">Meninges</tissue>
    </source>
</reference>
<keyword evidence="3" id="KW-1185">Reference proteome</keyword>
<evidence type="ECO:0000313" key="3">
    <source>
        <dbReference type="Proteomes" id="UP001196413"/>
    </source>
</evidence>
<sequence length="114" mass="12969">MSSPRAPPAPTNHVETFMTLRNNDYSVDSPVNEYSPVNRNAGIGSSTNEQSSAQGNIETFPDRNLQMKRGCLKKTISYVRSEKQQFVHYIRFAVRTWTLQPQAANHRDVQKEEA</sequence>